<proteinExistence type="predicted"/>
<dbReference type="AlphaFoldDB" id="A0A2G6Q8H1"/>
<name>A0A2G6Q8H1_9BACI</name>
<gene>
    <name evidence="1" type="ORF">CO726_22630</name>
</gene>
<evidence type="ECO:0000313" key="2">
    <source>
        <dbReference type="Proteomes" id="UP000228484"/>
    </source>
</evidence>
<organism evidence="1 2">
    <name type="scientific">Bacillus fungorum</name>
    <dbReference type="NCBI Taxonomy" id="2039284"/>
    <lineage>
        <taxon>Bacteria</taxon>
        <taxon>Bacillati</taxon>
        <taxon>Bacillota</taxon>
        <taxon>Bacilli</taxon>
        <taxon>Bacillales</taxon>
        <taxon>Bacillaceae</taxon>
        <taxon>Bacillus</taxon>
    </lineage>
</organism>
<evidence type="ECO:0008006" key="3">
    <source>
        <dbReference type="Google" id="ProtNLM"/>
    </source>
</evidence>
<accession>A0A2G6Q8H1</accession>
<dbReference type="EMBL" id="NWUW01000021">
    <property type="protein sequence ID" value="PIE93061.1"/>
    <property type="molecule type" value="Genomic_DNA"/>
</dbReference>
<evidence type="ECO:0000313" key="1">
    <source>
        <dbReference type="EMBL" id="PIE93061.1"/>
    </source>
</evidence>
<sequence>MLKQILLEENEKVRNQIKAYYKYSNLTSLSMLSGIISNSPDVFGLLLSTNKRIIFYTETMKMNKILFEIKHEEIIEFKEQKQTVGLFKKIPSIVICHEKGEEVFSTMGDSEKFSELKYFFDEITTNHG</sequence>
<dbReference type="RefSeq" id="WP_099685774.1">
    <property type="nucleotide sequence ID" value="NZ_NWUW01000021.1"/>
</dbReference>
<dbReference type="Proteomes" id="UP000228484">
    <property type="component" value="Unassembled WGS sequence"/>
</dbReference>
<comment type="caution">
    <text evidence="1">The sequence shown here is derived from an EMBL/GenBank/DDBJ whole genome shotgun (WGS) entry which is preliminary data.</text>
</comment>
<keyword evidence="2" id="KW-1185">Reference proteome</keyword>
<reference evidence="1 2" key="1">
    <citation type="submission" date="2017-09" db="EMBL/GenBank/DDBJ databases">
        <title>Biocontrol bacteria screening and application from spent mushroom substrate.</title>
        <authorList>
            <person name="Sun X."/>
        </authorList>
    </citation>
    <scope>NUCLEOTIDE SEQUENCE [LARGE SCALE GENOMIC DNA]</scope>
    <source>
        <strain evidence="1 2">100374</strain>
    </source>
</reference>
<protein>
    <recommendedName>
        <fullName evidence="3">YokE-like PH domain-containing protein</fullName>
    </recommendedName>
</protein>